<accession>A0A1I6GIS6</accession>
<gene>
    <name evidence="2" type="ORF">SAMN04488070_0779</name>
</gene>
<keyword evidence="1" id="KW-0732">Signal</keyword>
<organism evidence="2 3">
    <name type="scientific">Pseudidiomarina maritima</name>
    <dbReference type="NCBI Taxonomy" id="519453"/>
    <lineage>
        <taxon>Bacteria</taxon>
        <taxon>Pseudomonadati</taxon>
        <taxon>Pseudomonadota</taxon>
        <taxon>Gammaproteobacteria</taxon>
        <taxon>Alteromonadales</taxon>
        <taxon>Idiomarinaceae</taxon>
        <taxon>Pseudidiomarina</taxon>
    </lineage>
</organism>
<dbReference type="EMBL" id="FOYU01000001">
    <property type="protein sequence ID" value="SFR42076.1"/>
    <property type="molecule type" value="Genomic_DNA"/>
</dbReference>
<evidence type="ECO:0000256" key="1">
    <source>
        <dbReference type="SAM" id="SignalP"/>
    </source>
</evidence>
<reference evidence="3" key="1">
    <citation type="submission" date="2016-10" db="EMBL/GenBank/DDBJ databases">
        <authorList>
            <person name="Varghese N."/>
            <person name="Submissions S."/>
        </authorList>
    </citation>
    <scope>NUCLEOTIDE SEQUENCE [LARGE SCALE GENOMIC DNA]</scope>
    <source>
        <strain evidence="3">CGMCC 1.7285</strain>
    </source>
</reference>
<sequence length="134" mass="14664">MIIRFLSVFIATLFISACTTGQLYYTDQSGNRVLGCDVEFVGLPSVDKFAVEYALSYCAKSVISKGHQLDDGYQYLLTLDTSIPEAPCGRAWDHDLAEAQYEQGLISPKEYGYIVAHIDLGLAAVNDCSSVGQH</sequence>
<evidence type="ECO:0000313" key="2">
    <source>
        <dbReference type="EMBL" id="SFR42076.1"/>
    </source>
</evidence>
<evidence type="ECO:0008006" key="4">
    <source>
        <dbReference type="Google" id="ProtNLM"/>
    </source>
</evidence>
<name>A0A1I6GIS6_9GAMM</name>
<keyword evidence="3" id="KW-1185">Reference proteome</keyword>
<dbReference type="RefSeq" id="WP_092855461.1">
    <property type="nucleotide sequence ID" value="NZ_FOYU01000001.1"/>
</dbReference>
<protein>
    <recommendedName>
        <fullName evidence="4">Lipoprotein</fullName>
    </recommendedName>
</protein>
<evidence type="ECO:0000313" key="3">
    <source>
        <dbReference type="Proteomes" id="UP000199424"/>
    </source>
</evidence>
<feature type="signal peptide" evidence="1">
    <location>
        <begin position="1"/>
        <end position="21"/>
    </location>
</feature>
<feature type="chain" id="PRO_5011699692" description="Lipoprotein" evidence="1">
    <location>
        <begin position="22"/>
        <end position="134"/>
    </location>
</feature>
<proteinExistence type="predicted"/>
<dbReference type="PROSITE" id="PS51257">
    <property type="entry name" value="PROKAR_LIPOPROTEIN"/>
    <property type="match status" value="1"/>
</dbReference>
<dbReference type="Proteomes" id="UP000199424">
    <property type="component" value="Unassembled WGS sequence"/>
</dbReference>
<dbReference type="AlphaFoldDB" id="A0A1I6GIS6"/>